<proteinExistence type="predicted"/>
<reference evidence="2 3" key="1">
    <citation type="submission" date="2023-02" db="EMBL/GenBank/DDBJ databases">
        <title>LHISI_Scaffold_Assembly.</title>
        <authorList>
            <person name="Stuart O.P."/>
            <person name="Cleave R."/>
            <person name="Magrath M.J.L."/>
            <person name="Mikheyev A.S."/>
        </authorList>
    </citation>
    <scope>NUCLEOTIDE SEQUENCE [LARGE SCALE GENOMIC DNA]</scope>
    <source>
        <strain evidence="2">Daus_M_001</strain>
        <tissue evidence="2">Leg muscle</tissue>
    </source>
</reference>
<organism evidence="2 3">
    <name type="scientific">Dryococelus australis</name>
    <dbReference type="NCBI Taxonomy" id="614101"/>
    <lineage>
        <taxon>Eukaryota</taxon>
        <taxon>Metazoa</taxon>
        <taxon>Ecdysozoa</taxon>
        <taxon>Arthropoda</taxon>
        <taxon>Hexapoda</taxon>
        <taxon>Insecta</taxon>
        <taxon>Pterygota</taxon>
        <taxon>Neoptera</taxon>
        <taxon>Polyneoptera</taxon>
        <taxon>Phasmatodea</taxon>
        <taxon>Verophasmatodea</taxon>
        <taxon>Anareolatae</taxon>
        <taxon>Phasmatidae</taxon>
        <taxon>Eurycanthinae</taxon>
        <taxon>Dryococelus</taxon>
    </lineage>
</organism>
<dbReference type="EMBL" id="JARBHB010000007">
    <property type="protein sequence ID" value="KAJ8879225.1"/>
    <property type="molecule type" value="Genomic_DNA"/>
</dbReference>
<accession>A0ABQ9H4K3</accession>
<sequence length="75" mass="8397">MVLSSTLMTILVVASSQQEHDKIVVKVIQRARIQNCIFMGVRGSALRHEMLQTQDLTLEKACKLGRLAETSTQQL</sequence>
<name>A0ABQ9H4K3_9NEOP</name>
<evidence type="ECO:0000256" key="1">
    <source>
        <dbReference type="SAM" id="SignalP"/>
    </source>
</evidence>
<feature type="chain" id="PRO_5046065080" evidence="1">
    <location>
        <begin position="17"/>
        <end position="75"/>
    </location>
</feature>
<protein>
    <submittedName>
        <fullName evidence="2">Uncharacterized protein</fullName>
    </submittedName>
</protein>
<keyword evidence="3" id="KW-1185">Reference proteome</keyword>
<comment type="caution">
    <text evidence="2">The sequence shown here is derived from an EMBL/GenBank/DDBJ whole genome shotgun (WGS) entry which is preliminary data.</text>
</comment>
<dbReference type="Proteomes" id="UP001159363">
    <property type="component" value="Chromosome 6"/>
</dbReference>
<gene>
    <name evidence="2" type="ORF">PR048_019831</name>
</gene>
<evidence type="ECO:0000313" key="2">
    <source>
        <dbReference type="EMBL" id="KAJ8879225.1"/>
    </source>
</evidence>
<feature type="signal peptide" evidence="1">
    <location>
        <begin position="1"/>
        <end position="16"/>
    </location>
</feature>
<keyword evidence="1" id="KW-0732">Signal</keyword>
<evidence type="ECO:0000313" key="3">
    <source>
        <dbReference type="Proteomes" id="UP001159363"/>
    </source>
</evidence>